<organism evidence="1">
    <name type="scientific">Alloyangia sp. H15</name>
    <dbReference type="NCBI Taxonomy" id="3029062"/>
    <lineage>
        <taxon>Bacteria</taxon>
        <taxon>Pseudomonadati</taxon>
        <taxon>Pseudomonadota</taxon>
        <taxon>Alphaproteobacteria</taxon>
        <taxon>Rhodobacterales</taxon>
        <taxon>Roseobacteraceae</taxon>
        <taxon>Alloyangia</taxon>
    </lineage>
</organism>
<evidence type="ECO:0000313" key="1">
    <source>
        <dbReference type="EMBL" id="XCC93510.1"/>
    </source>
</evidence>
<dbReference type="NCBIfam" id="NF047331">
    <property type="entry name" value="phage_HTJ"/>
    <property type="match status" value="1"/>
</dbReference>
<accession>A0AAU8AH47</accession>
<name>A0AAU8AH47_9RHOB</name>
<dbReference type="RefSeq" id="WP_353472333.1">
    <property type="nucleotide sequence ID" value="NZ_CP123384.1"/>
</dbReference>
<dbReference type="EMBL" id="CP123384">
    <property type="protein sequence ID" value="XCC93510.1"/>
    <property type="molecule type" value="Genomic_DNA"/>
</dbReference>
<proteinExistence type="predicted"/>
<reference evidence="1" key="1">
    <citation type="submission" date="2023-02" db="EMBL/GenBank/DDBJ databases">
        <title>Description and genomic characterization of Salipiger bruguierae sp. nov., isolated from the sediment of mangrove plant Bruguiera sexangula.</title>
        <authorList>
            <person name="Long M."/>
        </authorList>
    </citation>
    <scope>NUCLEOTIDE SEQUENCE</scope>
    <source>
        <strain evidence="1">H15</strain>
    </source>
</reference>
<sequence length="67" mass="7535">MAWTQADVDTIKAAIARGVTRVRLNGEEVQYRTLEEMKSTLRMMEDEVSGRATGAFRVSYPRASRGL</sequence>
<gene>
    <name evidence="1" type="ORF">PVT71_13650</name>
</gene>
<protein>
    <recommendedName>
        <fullName evidence="2">Phage tail protein</fullName>
    </recommendedName>
</protein>
<dbReference type="AlphaFoldDB" id="A0AAU8AH47"/>
<evidence type="ECO:0008006" key="2">
    <source>
        <dbReference type="Google" id="ProtNLM"/>
    </source>
</evidence>